<feature type="domain" description="Peptidase M56" evidence="2">
    <location>
        <begin position="44"/>
        <end position="311"/>
    </location>
</feature>
<gene>
    <name evidence="3" type="ORF">SAMN05660293_02349</name>
</gene>
<evidence type="ECO:0000313" key="3">
    <source>
        <dbReference type="EMBL" id="SKB81934.1"/>
    </source>
</evidence>
<dbReference type="Pfam" id="PF05569">
    <property type="entry name" value="Peptidase_M56"/>
    <property type="match status" value="1"/>
</dbReference>
<keyword evidence="1" id="KW-0812">Transmembrane</keyword>
<dbReference type="Proteomes" id="UP000190897">
    <property type="component" value="Unassembled WGS sequence"/>
</dbReference>
<feature type="transmembrane region" description="Helical" evidence="1">
    <location>
        <begin position="125"/>
        <end position="146"/>
    </location>
</feature>
<dbReference type="InterPro" id="IPR008756">
    <property type="entry name" value="Peptidase_M56"/>
</dbReference>
<keyword evidence="1" id="KW-0472">Membrane</keyword>
<organism evidence="3 4">
    <name type="scientific">Dyadobacter psychrophilus</name>
    <dbReference type="NCBI Taxonomy" id="651661"/>
    <lineage>
        <taxon>Bacteria</taxon>
        <taxon>Pseudomonadati</taxon>
        <taxon>Bacteroidota</taxon>
        <taxon>Cytophagia</taxon>
        <taxon>Cytophagales</taxon>
        <taxon>Spirosomataceae</taxon>
        <taxon>Dyadobacter</taxon>
    </lineage>
</organism>
<dbReference type="PANTHER" id="PTHR34978:SF3">
    <property type="entry name" value="SLR0241 PROTEIN"/>
    <property type="match status" value="1"/>
</dbReference>
<dbReference type="InterPro" id="IPR052173">
    <property type="entry name" value="Beta-lactam_resp_regulator"/>
</dbReference>
<protein>
    <submittedName>
        <fullName evidence="3">Signal transducer regulating beta-lactamase production, contains metallopeptidase domain</fullName>
    </submittedName>
</protein>
<name>A0A1T5EDG4_9BACT</name>
<evidence type="ECO:0000259" key="2">
    <source>
        <dbReference type="Pfam" id="PF05569"/>
    </source>
</evidence>
<reference evidence="4" key="1">
    <citation type="submission" date="2017-02" db="EMBL/GenBank/DDBJ databases">
        <authorList>
            <person name="Varghese N."/>
            <person name="Submissions S."/>
        </authorList>
    </citation>
    <scope>NUCLEOTIDE SEQUENCE [LARGE SCALE GENOMIC DNA]</scope>
    <source>
        <strain evidence="4">DSM 22270</strain>
    </source>
</reference>
<dbReference type="CDD" id="cd07341">
    <property type="entry name" value="M56_BlaR1_MecR1_like"/>
    <property type="match status" value="1"/>
</dbReference>
<dbReference type="Gene3D" id="3.30.2010.10">
    <property type="entry name" value="Metalloproteases ('zincins'), catalytic domain"/>
    <property type="match status" value="1"/>
</dbReference>
<dbReference type="OrthoDB" id="15218at2"/>
<feature type="transmembrane region" description="Helical" evidence="1">
    <location>
        <begin position="54"/>
        <end position="74"/>
    </location>
</feature>
<evidence type="ECO:0000256" key="1">
    <source>
        <dbReference type="SAM" id="Phobius"/>
    </source>
</evidence>
<feature type="transmembrane region" description="Helical" evidence="1">
    <location>
        <begin position="20"/>
        <end position="42"/>
    </location>
</feature>
<sequence>MAIDFSDPHYFHPLAKAFCWTLIHSLWQGLIVALLSGIILLLTAKCRPALRYNLFAALLLAFVIVNAATFLLAYKKELVNNSQSSAVSVAIDPTLLKIHFNVKHTEISFINRISQFLDHYQMQIIAVWLMFFLFKSARTVTGLLYINKIRHRNVRVADDAWNWQVRQLAAKMGIYQRILLLESGLLQTPILQGIFRPVIIVPLGFLTSLPQDQVEAILLHELAHVRRHDYLVNLLQSLGENLYFFNPAFLWLSALMRMERENCCDDLVIDITKERNTLVQALVSFHASKQAVTSPGLSFIGTNNYLLNRIKRIIYNTNKQLNTMEKFSILSSLIAVAFISAAYLTPVKQVNTSSIAVIQPKPAKQETIRPTLVKAKMKTPASAEKPVAIEKHKSLSDSLSDIKSLLAELKTAIDTKDLKKADALRYKAYLAVWEEKSDIHSKTLQTKLLADAFEKRKEQLAKNTILANVQNDMISSSSQTLAKRSAEIDVLYKEMEALALENHGNRKAREVEMQEDLIEDLLAEGIITTRENLSYKLHNMFLIVNGVEQPESLHQKLKAKYLERSWTEWVYNWDGATGLRYTGVRYNG</sequence>
<dbReference type="EMBL" id="FUZA01000002">
    <property type="protein sequence ID" value="SKB81934.1"/>
    <property type="molecule type" value="Genomic_DNA"/>
</dbReference>
<proteinExistence type="predicted"/>
<evidence type="ECO:0000313" key="4">
    <source>
        <dbReference type="Proteomes" id="UP000190897"/>
    </source>
</evidence>
<dbReference type="PANTHER" id="PTHR34978">
    <property type="entry name" value="POSSIBLE SENSOR-TRANSDUCER PROTEIN BLAR"/>
    <property type="match status" value="1"/>
</dbReference>
<feature type="transmembrane region" description="Helical" evidence="1">
    <location>
        <begin position="327"/>
        <end position="345"/>
    </location>
</feature>
<dbReference type="RefSeq" id="WP_082214831.1">
    <property type="nucleotide sequence ID" value="NZ_FUZA01000002.1"/>
</dbReference>
<keyword evidence="4" id="KW-1185">Reference proteome</keyword>
<dbReference type="STRING" id="651661.SAMN05660293_02349"/>
<keyword evidence="1" id="KW-1133">Transmembrane helix</keyword>
<accession>A0A1T5EDG4</accession>
<dbReference type="AlphaFoldDB" id="A0A1T5EDG4"/>